<dbReference type="InterPro" id="IPR050696">
    <property type="entry name" value="FtsA/MreB"/>
</dbReference>
<dbReference type="Gene3D" id="3.30.1490.300">
    <property type="match status" value="1"/>
</dbReference>
<dbReference type="AlphaFoldDB" id="A0A3A3YYE8"/>
<evidence type="ECO:0000313" key="2">
    <source>
        <dbReference type="EMBL" id="RJK96770.1"/>
    </source>
</evidence>
<dbReference type="Proteomes" id="UP000265614">
    <property type="component" value="Unassembled WGS sequence"/>
</dbReference>
<dbReference type="EMBL" id="QZEZ01000002">
    <property type="protein sequence ID" value="RJK96770.1"/>
    <property type="molecule type" value="Genomic_DNA"/>
</dbReference>
<dbReference type="PANTHER" id="PTHR32432">
    <property type="entry name" value="CELL DIVISION PROTEIN FTSA-RELATED"/>
    <property type="match status" value="1"/>
</dbReference>
<reference evidence="2 3" key="1">
    <citation type="submission" date="2018-09" db="EMBL/GenBank/DDBJ databases">
        <title>YIM 75000 draft genome.</title>
        <authorList>
            <person name="Tang S."/>
            <person name="Feng Y."/>
        </authorList>
    </citation>
    <scope>NUCLEOTIDE SEQUENCE [LARGE SCALE GENOMIC DNA]</scope>
    <source>
        <strain evidence="2 3">YIM 75000</strain>
    </source>
</reference>
<dbReference type="Pfam" id="PF11104">
    <property type="entry name" value="PilM_2"/>
    <property type="match status" value="1"/>
</dbReference>
<dbReference type="SUPFAM" id="SSF53067">
    <property type="entry name" value="Actin-like ATPase domain"/>
    <property type="match status" value="2"/>
</dbReference>
<dbReference type="NCBIfam" id="TIGR01175">
    <property type="entry name" value="pilM"/>
    <property type="match status" value="1"/>
</dbReference>
<dbReference type="PANTHER" id="PTHR32432:SF3">
    <property type="entry name" value="ETHANOLAMINE UTILIZATION PROTEIN EUTJ"/>
    <property type="match status" value="1"/>
</dbReference>
<feature type="domain" description="SHS2" evidence="1">
    <location>
        <begin position="6"/>
        <end position="173"/>
    </location>
</feature>
<dbReference type="SMART" id="SM00842">
    <property type="entry name" value="FtsA"/>
    <property type="match status" value="1"/>
</dbReference>
<proteinExistence type="predicted"/>
<dbReference type="PIRSF" id="PIRSF019169">
    <property type="entry name" value="PilM"/>
    <property type="match status" value="1"/>
</dbReference>
<protein>
    <submittedName>
        <fullName evidence="2">Type IV pilus assembly protein PilM</fullName>
    </submittedName>
</protein>
<sequence length="351" mass="35940">MAVRSAVGLDIGTSSVRAAQLSFGGGSARLDRFGQLALPDGAVRDGEVADADAVGEAIKRLWSLTGFRSKRVHVGVANSKVIVRQVDLPWLPLHELRAALPFQVQDVLPMPVESALLDFHPLSESGSDEGRTVTGLLVAASREMVSGALEAVERGGLTPVAVDLSSFAVLRSLAEPDHLGLAAEAEALVDVGARVTNVVVHQGGVPRFVRILLAGGRDVTDAVADRIGLPHADAEALKHQVGSDAPIGGVEATTAVVVEGSTASFVDDIRGSLGYYASTGGAPVSRIVLTGGGSRLHGLAHRLGLATGLPVQTGAPFSRLTLGRTGLTAEQLAFVEPLAVVPVGLALGAAA</sequence>
<accession>A0A3A3YYE8</accession>
<gene>
    <name evidence="2" type="primary">pilM</name>
    <name evidence="2" type="ORF">D5H78_05720</name>
</gene>
<name>A0A3A3YYE8_9ACTN</name>
<evidence type="ECO:0000259" key="1">
    <source>
        <dbReference type="SMART" id="SM00842"/>
    </source>
</evidence>
<dbReference type="InterPro" id="IPR005883">
    <property type="entry name" value="PilM"/>
</dbReference>
<dbReference type="Gene3D" id="3.30.420.40">
    <property type="match status" value="2"/>
</dbReference>
<evidence type="ECO:0000313" key="3">
    <source>
        <dbReference type="Proteomes" id="UP000265614"/>
    </source>
</evidence>
<organism evidence="2 3">
    <name type="scientific">Vallicoccus soli</name>
    <dbReference type="NCBI Taxonomy" id="2339232"/>
    <lineage>
        <taxon>Bacteria</taxon>
        <taxon>Bacillati</taxon>
        <taxon>Actinomycetota</taxon>
        <taxon>Actinomycetes</taxon>
        <taxon>Motilibacterales</taxon>
        <taxon>Vallicoccaceae</taxon>
        <taxon>Vallicoccus</taxon>
    </lineage>
</organism>
<dbReference type="RefSeq" id="WP_119949486.1">
    <property type="nucleotide sequence ID" value="NZ_QZEZ01000002.1"/>
</dbReference>
<comment type="caution">
    <text evidence="2">The sequence shown here is derived from an EMBL/GenBank/DDBJ whole genome shotgun (WGS) entry which is preliminary data.</text>
</comment>
<dbReference type="GO" id="GO:0051301">
    <property type="term" value="P:cell division"/>
    <property type="evidence" value="ECO:0007669"/>
    <property type="project" value="InterPro"/>
</dbReference>
<dbReference type="OrthoDB" id="1926201at2"/>
<dbReference type="CDD" id="cd24049">
    <property type="entry name" value="ASKHA_NBD_PilM"/>
    <property type="match status" value="1"/>
</dbReference>
<dbReference type="InterPro" id="IPR043129">
    <property type="entry name" value="ATPase_NBD"/>
</dbReference>
<dbReference type="InterPro" id="IPR003494">
    <property type="entry name" value="SHS2_FtsA"/>
</dbReference>
<keyword evidence="3" id="KW-1185">Reference proteome</keyword>